<comment type="caution">
    <text evidence="1">The sequence shown here is derived from an EMBL/GenBank/DDBJ whole genome shotgun (WGS) entry which is preliminary data.</text>
</comment>
<dbReference type="AlphaFoldDB" id="A0A074N5L3"/>
<keyword evidence="2" id="KW-1185">Reference proteome</keyword>
<evidence type="ECO:0000313" key="2">
    <source>
        <dbReference type="Proteomes" id="UP000027866"/>
    </source>
</evidence>
<organism evidence="1 2">
    <name type="scientific">Erythrobacter litoralis</name>
    <dbReference type="NCBI Taxonomy" id="39960"/>
    <lineage>
        <taxon>Bacteria</taxon>
        <taxon>Pseudomonadati</taxon>
        <taxon>Pseudomonadota</taxon>
        <taxon>Alphaproteobacteria</taxon>
        <taxon>Sphingomonadales</taxon>
        <taxon>Erythrobacteraceae</taxon>
        <taxon>Erythrobacter/Porphyrobacter group</taxon>
        <taxon>Erythrobacter</taxon>
    </lineage>
</organism>
<dbReference type="EMBL" id="JMIX01000006">
    <property type="protein sequence ID" value="KEO93272.1"/>
    <property type="molecule type" value="Genomic_DNA"/>
</dbReference>
<sequence>MAVQVARGGGFKRGFRMKVCHKVGEPRGLEGTYVYRCVKPYRDIALEIVEAEQMQAAYERGEIDFLGRPISSHSGFAEDPNSP</sequence>
<reference evidence="1 2" key="1">
    <citation type="submission" date="2014-04" db="EMBL/GenBank/DDBJ databases">
        <title>A comprehensive comparison of genomes of Erythrobacter spp. Strains.</title>
        <authorList>
            <person name="Zheng Q."/>
        </authorList>
    </citation>
    <scope>NUCLEOTIDE SEQUENCE [LARGE SCALE GENOMIC DNA]</scope>
    <source>
        <strain evidence="1 2">DSM 8509</strain>
    </source>
</reference>
<evidence type="ECO:0000313" key="1">
    <source>
        <dbReference type="EMBL" id="KEO93272.1"/>
    </source>
</evidence>
<gene>
    <name evidence="1" type="ORF">EH32_11140</name>
</gene>
<accession>A0A074N5L3</accession>
<name>A0A074N5L3_9SPHN</name>
<protein>
    <submittedName>
        <fullName evidence="1">Uncharacterized protein</fullName>
    </submittedName>
</protein>
<dbReference type="Proteomes" id="UP000027866">
    <property type="component" value="Unassembled WGS sequence"/>
</dbReference>
<proteinExistence type="predicted"/>